<dbReference type="SUPFAM" id="SSF53098">
    <property type="entry name" value="Ribonuclease H-like"/>
    <property type="match status" value="1"/>
</dbReference>
<feature type="region of interest" description="Disordered" evidence="1">
    <location>
        <begin position="220"/>
        <end position="241"/>
    </location>
</feature>
<evidence type="ECO:0000313" key="4">
    <source>
        <dbReference type="Proteomes" id="UP000327044"/>
    </source>
</evidence>
<dbReference type="GO" id="GO:0015074">
    <property type="term" value="P:DNA integration"/>
    <property type="evidence" value="ECO:0007669"/>
    <property type="project" value="InterPro"/>
</dbReference>
<dbReference type="EMBL" id="VVIM01000011">
    <property type="protein sequence ID" value="KAB0791159.1"/>
    <property type="molecule type" value="Genomic_DNA"/>
</dbReference>
<protein>
    <recommendedName>
        <fullName evidence="2">Integrase catalytic domain-containing protein</fullName>
    </recommendedName>
</protein>
<dbReference type="AlphaFoldDB" id="A0A5N4A1I9"/>
<evidence type="ECO:0000256" key="1">
    <source>
        <dbReference type="SAM" id="MobiDB-lite"/>
    </source>
</evidence>
<keyword evidence="4" id="KW-1185">Reference proteome</keyword>
<proteinExistence type="predicted"/>
<organism evidence="3 4">
    <name type="scientific">Photinus pyralis</name>
    <name type="common">Common eastern firefly</name>
    <name type="synonym">Lampyris pyralis</name>
    <dbReference type="NCBI Taxonomy" id="7054"/>
    <lineage>
        <taxon>Eukaryota</taxon>
        <taxon>Metazoa</taxon>
        <taxon>Ecdysozoa</taxon>
        <taxon>Arthropoda</taxon>
        <taxon>Hexapoda</taxon>
        <taxon>Insecta</taxon>
        <taxon>Pterygota</taxon>
        <taxon>Neoptera</taxon>
        <taxon>Endopterygota</taxon>
        <taxon>Coleoptera</taxon>
        <taxon>Polyphaga</taxon>
        <taxon>Elateriformia</taxon>
        <taxon>Elateroidea</taxon>
        <taxon>Lampyridae</taxon>
        <taxon>Lampyrinae</taxon>
        <taxon>Photinus</taxon>
    </lineage>
</organism>
<dbReference type="InterPro" id="IPR001584">
    <property type="entry name" value="Integrase_cat-core"/>
</dbReference>
<accession>A0A5N4A1I9</accession>
<dbReference type="InterPro" id="IPR012337">
    <property type="entry name" value="RNaseH-like_sf"/>
</dbReference>
<dbReference type="Gene3D" id="3.30.420.10">
    <property type="entry name" value="Ribonuclease H-like superfamily/Ribonuclease H"/>
    <property type="match status" value="1"/>
</dbReference>
<dbReference type="InterPro" id="IPR036397">
    <property type="entry name" value="RNaseH_sf"/>
</dbReference>
<dbReference type="InterPro" id="IPR050951">
    <property type="entry name" value="Retrovirus_Pol_polyprotein"/>
</dbReference>
<evidence type="ECO:0000313" key="3">
    <source>
        <dbReference type="EMBL" id="KAB0791159.1"/>
    </source>
</evidence>
<gene>
    <name evidence="3" type="ORF">PPYR_02959</name>
</gene>
<sequence>MFGSPKRIIADHGKAFKSKTFKEFCDEMKIRLILNAVASPRANGQVERYNRTLLNGLNTSITDEREWYEKLPNVVWGINNTINESTGYTPHVLMFGFDKDRHGNLDDGELIIQNRSQISQNAKRKMDTQSDRMKRHFDKRRKKSTKYLVGDLVLWCGSKKGSKEAERKTGVKYGGPYKITRVFGNDRYQIAALKGMKGYQRYTALVAADALRKFQSGTAIESESSDSDVNSTDELVDLLEG</sequence>
<dbReference type="PANTHER" id="PTHR37984">
    <property type="entry name" value="PROTEIN CBG26694"/>
    <property type="match status" value="1"/>
</dbReference>
<reference evidence="3 4" key="1">
    <citation type="journal article" date="2018" name="Elife">
        <title>Firefly genomes illuminate parallel origins of bioluminescence in beetles.</title>
        <authorList>
            <person name="Fallon T.R."/>
            <person name="Lower S.E."/>
            <person name="Chang C.H."/>
            <person name="Bessho-Uehara M."/>
            <person name="Martin G.J."/>
            <person name="Bewick A.J."/>
            <person name="Behringer M."/>
            <person name="Debat H.J."/>
            <person name="Wong I."/>
            <person name="Day J.C."/>
            <person name="Suvorov A."/>
            <person name="Silva C.J."/>
            <person name="Stanger-Hall K.F."/>
            <person name="Hall D.W."/>
            <person name="Schmitz R.J."/>
            <person name="Nelson D.R."/>
            <person name="Lewis S.M."/>
            <person name="Shigenobu S."/>
            <person name="Bybee S.M."/>
            <person name="Larracuente A.M."/>
            <person name="Oba Y."/>
            <person name="Weng J.K."/>
        </authorList>
    </citation>
    <scope>NUCLEOTIDE SEQUENCE [LARGE SCALE GENOMIC DNA]</scope>
    <source>
        <strain evidence="3">1611_PpyrPB1</strain>
        <tissue evidence="3">Whole body</tissue>
    </source>
</reference>
<feature type="compositionally biased region" description="Polar residues" evidence="1">
    <location>
        <begin position="220"/>
        <end position="233"/>
    </location>
</feature>
<dbReference type="PROSITE" id="PS50994">
    <property type="entry name" value="INTEGRASE"/>
    <property type="match status" value="1"/>
</dbReference>
<evidence type="ECO:0000259" key="2">
    <source>
        <dbReference type="PROSITE" id="PS50994"/>
    </source>
</evidence>
<dbReference type="PANTHER" id="PTHR37984:SF5">
    <property type="entry name" value="PROTEIN NYNRIN-LIKE"/>
    <property type="match status" value="1"/>
</dbReference>
<feature type="domain" description="Integrase catalytic" evidence="2">
    <location>
        <begin position="1"/>
        <end position="98"/>
    </location>
</feature>
<dbReference type="Proteomes" id="UP000327044">
    <property type="component" value="Unassembled WGS sequence"/>
</dbReference>
<dbReference type="GO" id="GO:0003676">
    <property type="term" value="F:nucleic acid binding"/>
    <property type="evidence" value="ECO:0007669"/>
    <property type="project" value="InterPro"/>
</dbReference>
<dbReference type="InParanoid" id="A0A5N4A1I9"/>
<comment type="caution">
    <text evidence="3">The sequence shown here is derived from an EMBL/GenBank/DDBJ whole genome shotgun (WGS) entry which is preliminary data.</text>
</comment>
<name>A0A5N4A1I9_PHOPY</name>